<name>A0AAW0PAR3_9GOBI</name>
<evidence type="ECO:0000313" key="2">
    <source>
        <dbReference type="EMBL" id="KAK7919047.1"/>
    </source>
</evidence>
<evidence type="ECO:0000313" key="3">
    <source>
        <dbReference type="Proteomes" id="UP001460270"/>
    </source>
</evidence>
<organism evidence="2 3">
    <name type="scientific">Mugilogobius chulae</name>
    <name type="common">yellowstripe goby</name>
    <dbReference type="NCBI Taxonomy" id="88201"/>
    <lineage>
        <taxon>Eukaryota</taxon>
        <taxon>Metazoa</taxon>
        <taxon>Chordata</taxon>
        <taxon>Craniata</taxon>
        <taxon>Vertebrata</taxon>
        <taxon>Euteleostomi</taxon>
        <taxon>Actinopterygii</taxon>
        <taxon>Neopterygii</taxon>
        <taxon>Teleostei</taxon>
        <taxon>Neoteleostei</taxon>
        <taxon>Acanthomorphata</taxon>
        <taxon>Gobiaria</taxon>
        <taxon>Gobiiformes</taxon>
        <taxon>Gobioidei</taxon>
        <taxon>Gobiidae</taxon>
        <taxon>Gobionellinae</taxon>
        <taxon>Mugilogobius</taxon>
    </lineage>
</organism>
<sequence length="340" mass="37760">MLCADPLQRPDLFSAGLAWNLSFATHGSSCCLARSVRCSDLLMSSAQIGHSLFFVYVSSSLLDVFLIPLILISQLVFILIALPPHLLFPHSILILPSPMTIARSVSLDSYSSSRPYYLSSVYSSCSFLFFPPHIRLHLLHSSSILRNRPHFSSISAFLATQVPHLSLFSPTISCLLLSPHYLAQIHHFSWCLIASLCSHHQPFPDDFTTSAFRSPVLPFNLSRFILSTLSYTRSLLVYPLPHPSAYNLHSSRFFTSSSLSDGHSASSYIFVHVLQLHPRHSSSPSPHRTSSSSFVKGNFGCQMSLNPSTTSSSLAIFPLSRSLERRRSAPDRRSRVPPSV</sequence>
<proteinExistence type="predicted"/>
<comment type="caution">
    <text evidence="2">The sequence shown here is derived from an EMBL/GenBank/DDBJ whole genome shotgun (WGS) entry which is preliminary data.</text>
</comment>
<keyword evidence="1" id="KW-1133">Transmembrane helix</keyword>
<keyword evidence="3" id="KW-1185">Reference proteome</keyword>
<accession>A0AAW0PAR3</accession>
<dbReference type="AlphaFoldDB" id="A0AAW0PAR3"/>
<keyword evidence="1" id="KW-0812">Transmembrane</keyword>
<protein>
    <submittedName>
        <fullName evidence="2">Uncharacterized protein</fullName>
    </submittedName>
</protein>
<dbReference type="Proteomes" id="UP001460270">
    <property type="component" value="Unassembled WGS sequence"/>
</dbReference>
<gene>
    <name evidence="2" type="ORF">WMY93_010331</name>
</gene>
<evidence type="ECO:0000256" key="1">
    <source>
        <dbReference type="SAM" id="Phobius"/>
    </source>
</evidence>
<reference evidence="3" key="1">
    <citation type="submission" date="2024-04" db="EMBL/GenBank/DDBJ databases">
        <title>Salinicola lusitanus LLJ914,a marine bacterium isolated from the Okinawa Trough.</title>
        <authorList>
            <person name="Li J."/>
        </authorList>
    </citation>
    <scope>NUCLEOTIDE SEQUENCE [LARGE SCALE GENOMIC DNA]</scope>
</reference>
<keyword evidence="1" id="KW-0472">Membrane</keyword>
<dbReference type="EMBL" id="JBBPFD010000007">
    <property type="protein sequence ID" value="KAK7919047.1"/>
    <property type="molecule type" value="Genomic_DNA"/>
</dbReference>
<feature type="transmembrane region" description="Helical" evidence="1">
    <location>
        <begin position="53"/>
        <end position="80"/>
    </location>
</feature>